<proteinExistence type="predicted"/>
<dbReference type="GO" id="GO:0044423">
    <property type="term" value="C:virion component"/>
    <property type="evidence" value="ECO:0007669"/>
    <property type="project" value="UniProtKB-KW"/>
</dbReference>
<keyword evidence="4" id="KW-0378">Hydrolase</keyword>
<evidence type="ECO:0000259" key="3">
    <source>
        <dbReference type="Pfam" id="PF18668"/>
    </source>
</evidence>
<evidence type="ECO:0000256" key="1">
    <source>
        <dbReference type="ARBA" id="ARBA00004328"/>
    </source>
</evidence>
<comment type="subcellular location">
    <subcellularLocation>
        <location evidence="1">Virion</location>
    </subcellularLocation>
</comment>
<evidence type="ECO:0000313" key="5">
    <source>
        <dbReference type="Proteomes" id="UP000240398"/>
    </source>
</evidence>
<dbReference type="InterPro" id="IPR011050">
    <property type="entry name" value="Pectin_lyase_fold/virulence"/>
</dbReference>
<dbReference type="Gene3D" id="2.10.10.80">
    <property type="match status" value="1"/>
</dbReference>
<dbReference type="Proteomes" id="UP000240398">
    <property type="component" value="Segment"/>
</dbReference>
<keyword evidence="2" id="KW-0946">Virion</keyword>
<keyword evidence="4" id="KW-0326">Glycosidase</keyword>
<dbReference type="EC" id="3.2.1.129" evidence="4"/>
<dbReference type="GO" id="GO:0016996">
    <property type="term" value="F:endo-alpha-(2,8)-sialidase activity"/>
    <property type="evidence" value="ECO:0007669"/>
    <property type="project" value="UniProtKB-EC"/>
</dbReference>
<dbReference type="InterPro" id="IPR040775">
    <property type="entry name" value="Tail_spike_N"/>
</dbReference>
<dbReference type="Pfam" id="PF18668">
    <property type="entry name" value="Tail_spike_N"/>
    <property type="match status" value="1"/>
</dbReference>
<protein>
    <submittedName>
        <fullName evidence="4">Tail spike protein</fullName>
        <ecNumber evidence="4">3.2.1.129</ecNumber>
    </submittedName>
</protein>
<dbReference type="EMBL" id="MH023293">
    <property type="protein sequence ID" value="AVP40219.1"/>
    <property type="molecule type" value="Genomic_DNA"/>
</dbReference>
<keyword evidence="5" id="KW-1185">Reference proteome</keyword>
<evidence type="ECO:0000256" key="2">
    <source>
        <dbReference type="ARBA" id="ARBA00022844"/>
    </source>
</evidence>
<name>A0A2P1MXB7_9CAUD</name>
<dbReference type="GO" id="GO:0051701">
    <property type="term" value="P:biological process involved in interaction with host"/>
    <property type="evidence" value="ECO:0007669"/>
    <property type="project" value="UniProtKB-ARBA"/>
</dbReference>
<dbReference type="SUPFAM" id="SSF51126">
    <property type="entry name" value="Pectin lyase-like"/>
    <property type="match status" value="1"/>
</dbReference>
<organism evidence="4 5">
    <name type="scientific">Escherichia phage vB_EcoS Sa179lw</name>
    <dbReference type="NCBI Taxonomy" id="2126819"/>
    <lineage>
        <taxon>Viruses</taxon>
        <taxon>Duplodnaviria</taxon>
        <taxon>Heunggongvirae</taxon>
        <taxon>Uroviricota</taxon>
        <taxon>Caudoviricetes</taxon>
        <taxon>Buchananvirus</taxon>
        <taxon>Buchananvirus Sa179lw</taxon>
    </lineage>
</organism>
<evidence type="ECO:0000313" key="4">
    <source>
        <dbReference type="EMBL" id="AVP40219.1"/>
    </source>
</evidence>
<reference evidence="5" key="1">
    <citation type="submission" date="2018-03" db="EMBL/GenBank/DDBJ databases">
        <title>Complete Genome Sequence of Escherichia coli Phage Sa179w3YLVW Isolated from Surface Water in a Produce-Growing Area in Northern California.</title>
        <authorList>
            <person name="Liao Y.-T."/>
            <person name="Liu F."/>
            <person name="Sun X."/>
            <person name="Li R.W."/>
            <person name="Wu V.C.H."/>
        </authorList>
    </citation>
    <scope>NUCLEOTIDE SEQUENCE [LARGE SCALE GENOMIC DNA]</scope>
</reference>
<feature type="domain" description="Tail spike TSP1/Gp66 N-terminal" evidence="3">
    <location>
        <begin position="67"/>
        <end position="123"/>
    </location>
</feature>
<gene>
    <name evidence="4" type="ORF">vBEcoSSa179w3YLVW_00033</name>
</gene>
<dbReference type="GO" id="GO:0019058">
    <property type="term" value="P:viral life cycle"/>
    <property type="evidence" value="ECO:0007669"/>
    <property type="project" value="UniProtKB-ARBA"/>
</dbReference>
<sequence length="848" mass="92542">MATTPTNKPIPSEDPRDLKFNAGKIDEVVTSDAHYYTDRFGVRRFTIEGFQHTAEEAIRNYGYITMYSFEDGATLTLPNQVLRYEATGEYYRFDGDLPKTVPAGSTPETSGGIGLGKWISVGDASLRSELNGQNGIRIISGSEIIVDKFSDALLLSGVKSKVVRTLSHHDGNHGGASYKRTGNTGTPSTGSVELFYDAEGNEWSLSVDYIDYYMFGAELNGTTDDTLSIVAAHTYANTNKIPIVQNGGNAFVTPNDSSRQIAFNTDATFTGGFKFISNSITGRGFVVRSIADEVTLSQSDVVISEFVATRMKIPSLSGYENCYAAIQSTETDLNRKRDTGPALQLKRQPVVIGKDGTLDAPLWATFNSISAIKIQSILLPTITIDGFRLRSEGTLTNANPFGVQRNNVVIKNFYYEKGTTSATIPVQSLLSVEFCYNVTIDGISCDPLSVGIVDYNYVINTWTSSKISIRNMTSFDGWAQLDGNYCRNVSISDSVIDRVGSHFRCYDYTFKNLTARRGRCIAVSGGGLLHVENIKVYAESSTVSDEQYTVVTIRGDYGAEWDGAVVVKNVIFDFSNFYSSSTGITASIVSAFIDSTVGAHDFMRTVVMPKSISIKDCTFIINTMPGSYLRALGVGCTSAIVSSVIYPSNIDVENITCDNSSGTNKFKVRGVEWNTLQRSEIRRHDVNIRVKGVVNIDPATYGETILDDTTSTNTILTTGTNTRIYMTVRDCPWQSLRTEGNYIRTKVYGGSITYFTGTAGTSNRISFYGTEFNGTRFRGAIKVTIQDCIFNNYVDYTSASVPIGNGQSVDTNTTFIIGTATEFGATITGTAVTASTAKTGYSQSGYYQ</sequence>
<accession>A0A2P1MXB7</accession>